<dbReference type="InterPro" id="IPR053165">
    <property type="entry name" value="HSI-I_assembly_Hcp1"/>
</dbReference>
<comment type="caution">
    <text evidence="1">The sequence shown here is derived from an EMBL/GenBank/DDBJ whole genome shotgun (WGS) entry which is preliminary data.</text>
</comment>
<dbReference type="Gene3D" id="2.30.110.20">
    <property type="entry name" value="Hcp1-like"/>
    <property type="match status" value="1"/>
</dbReference>
<keyword evidence="2" id="KW-1185">Reference proteome</keyword>
<organism evidence="1 2">
    <name type="scientific">Jannaschia aquimarina</name>
    <dbReference type="NCBI Taxonomy" id="935700"/>
    <lineage>
        <taxon>Bacteria</taxon>
        <taxon>Pseudomonadati</taxon>
        <taxon>Pseudomonadota</taxon>
        <taxon>Alphaproteobacteria</taxon>
        <taxon>Rhodobacterales</taxon>
        <taxon>Roseobacteraceae</taxon>
        <taxon>Jannaschia</taxon>
    </lineage>
</organism>
<dbReference type="InterPro" id="IPR008514">
    <property type="entry name" value="T6SS_Hcp"/>
</dbReference>
<dbReference type="AlphaFoldDB" id="A0A0D1EQK2"/>
<dbReference type="InterPro" id="IPR036624">
    <property type="entry name" value="Hcp1-lik_sf"/>
</dbReference>
<dbReference type="RefSeq" id="WP_043917194.1">
    <property type="nucleotide sequence ID" value="NZ_FZPF01000008.1"/>
</dbReference>
<sequence>MAVDIFLHLSNGIKGESQDTTYLDEIDVLAWNWGLTQSGTTHMGGGGGGGKVNVQDITLTKYVDLASNELIKRCASGEHINDGKLIVRKSGGNAPLEYFVMDVKDIMITSYQTGGGKDGLDRIQETLTLNFREFRITYTLQDIKTGGIKSQSEIAWDIAQNLDVT</sequence>
<gene>
    <name evidence="1" type="ORF">jaqu_03250</name>
</gene>
<name>A0A0D1EQK2_9RHOB</name>
<accession>A0A0D1EQK2</accession>
<dbReference type="PANTHER" id="PTHR36152">
    <property type="entry name" value="CYTOPLASMIC PROTEIN-RELATED"/>
    <property type="match status" value="1"/>
</dbReference>
<dbReference type="PATRIC" id="fig|935700.4.peg.349"/>
<proteinExistence type="predicted"/>
<dbReference type="OrthoDB" id="4865570at2"/>
<dbReference type="Pfam" id="PF05638">
    <property type="entry name" value="T6SS_HCP"/>
    <property type="match status" value="1"/>
</dbReference>
<dbReference type="SUPFAM" id="SSF141452">
    <property type="entry name" value="Hcp1-like"/>
    <property type="match status" value="1"/>
</dbReference>
<evidence type="ECO:0008006" key="3">
    <source>
        <dbReference type="Google" id="ProtNLM"/>
    </source>
</evidence>
<evidence type="ECO:0000313" key="1">
    <source>
        <dbReference type="EMBL" id="KIT17900.1"/>
    </source>
</evidence>
<dbReference type="Proteomes" id="UP000032232">
    <property type="component" value="Unassembled WGS sequence"/>
</dbReference>
<protein>
    <recommendedName>
        <fullName evidence="3">Hcp1 protein</fullName>
    </recommendedName>
</protein>
<dbReference type="STRING" id="935700.jaqu_03250"/>
<evidence type="ECO:0000313" key="2">
    <source>
        <dbReference type="Proteomes" id="UP000032232"/>
    </source>
</evidence>
<dbReference type="EMBL" id="JYFE01000009">
    <property type="protein sequence ID" value="KIT17900.1"/>
    <property type="molecule type" value="Genomic_DNA"/>
</dbReference>
<reference evidence="1 2" key="1">
    <citation type="submission" date="2015-02" db="EMBL/GenBank/DDBJ databases">
        <title>Genome Sequence of Jannaschia aquimarina DSM28248, a member of the Roseobacter clade.</title>
        <authorList>
            <person name="Voget S."/>
            <person name="Daniel R."/>
        </authorList>
    </citation>
    <scope>NUCLEOTIDE SEQUENCE [LARGE SCALE GENOMIC DNA]</scope>
    <source>
        <strain evidence="1 2">GSW-M26</strain>
    </source>
</reference>
<dbReference type="PANTHER" id="PTHR36152:SF1">
    <property type="entry name" value="UBIQUITIN-LIKE DOMAIN-CONTAINING PROTEIN"/>
    <property type="match status" value="1"/>
</dbReference>